<keyword evidence="13" id="KW-1185">Reference proteome</keyword>
<keyword evidence="6" id="KW-0862">Zinc</keyword>
<dbReference type="InterPro" id="IPR001431">
    <property type="entry name" value="Pept_M16_Zn_BS"/>
</dbReference>
<dbReference type="GO" id="GO:0046872">
    <property type="term" value="F:metal ion binding"/>
    <property type="evidence" value="ECO:0007669"/>
    <property type="project" value="UniProtKB-KW"/>
</dbReference>
<keyword evidence="5" id="KW-0378">Hydrolase</keyword>
<reference evidence="12 13" key="1">
    <citation type="submission" date="2019-02" db="EMBL/GenBank/DDBJ databases">
        <title>Pedobacter kyonggii whole genome sequence analysis.</title>
        <authorList>
            <person name="Dahal R.H."/>
        </authorList>
    </citation>
    <scope>NUCLEOTIDE SEQUENCE [LARGE SCALE GENOMIC DNA]</scope>
    <source>
        <strain evidence="12 13">K-4-11-1</strain>
    </source>
</reference>
<feature type="signal peptide" evidence="9">
    <location>
        <begin position="1"/>
        <end position="20"/>
    </location>
</feature>
<keyword evidence="3" id="KW-0645">Protease</keyword>
<evidence type="ECO:0000256" key="4">
    <source>
        <dbReference type="ARBA" id="ARBA00022723"/>
    </source>
</evidence>
<comment type="caution">
    <text evidence="12">The sequence shown here is derived from an EMBL/GenBank/DDBJ whole genome shotgun (WGS) entry which is preliminary data.</text>
</comment>
<evidence type="ECO:0000256" key="1">
    <source>
        <dbReference type="ARBA" id="ARBA00001947"/>
    </source>
</evidence>
<dbReference type="RefSeq" id="WP_131028417.1">
    <property type="nucleotide sequence ID" value="NZ_SIXF01000002.1"/>
</dbReference>
<feature type="domain" description="Peptidase M16 C-terminal" evidence="11">
    <location>
        <begin position="263"/>
        <end position="431"/>
    </location>
</feature>
<dbReference type="Pfam" id="PF00675">
    <property type="entry name" value="Peptidase_M16"/>
    <property type="match status" value="1"/>
</dbReference>
<evidence type="ECO:0000256" key="8">
    <source>
        <dbReference type="RuleBase" id="RU004447"/>
    </source>
</evidence>
<dbReference type="AlphaFoldDB" id="A0A4Q9HGJ5"/>
<evidence type="ECO:0000313" key="13">
    <source>
        <dbReference type="Proteomes" id="UP000291819"/>
    </source>
</evidence>
<protein>
    <submittedName>
        <fullName evidence="12">Insulinase family protein</fullName>
    </submittedName>
</protein>
<dbReference type="Pfam" id="PF05193">
    <property type="entry name" value="Peptidase_M16_C"/>
    <property type="match status" value="2"/>
</dbReference>
<dbReference type="GO" id="GO:0006508">
    <property type="term" value="P:proteolysis"/>
    <property type="evidence" value="ECO:0007669"/>
    <property type="project" value="UniProtKB-KW"/>
</dbReference>
<accession>A0A4Q9HGJ5</accession>
<feature type="domain" description="Peptidase M16 C-terminal" evidence="11">
    <location>
        <begin position="756"/>
        <end position="871"/>
    </location>
</feature>
<feature type="chain" id="PRO_5020821140" evidence="9">
    <location>
        <begin position="21"/>
        <end position="977"/>
    </location>
</feature>
<comment type="similarity">
    <text evidence="2 8">Belongs to the peptidase M16 family.</text>
</comment>
<keyword evidence="9" id="KW-0732">Signal</keyword>
<sequence>MKLKIFVAVILSIANTVVNAQSLYQWKTASSGGYTYKYVTNDPTRSRFYTLSNGLTVILSQNNKEPNIVYKMAVRTGSNTDPKTNTGLAHYLEHLLFKGTDKFGTLDYAKEKPLLDKIEDLYERYNKTKDGPTRKKIYQEIDSISGVASNYAIANEYDKMMKAVGSQSTNAHTSSEETVYEENLPSNAVEKFLAVQSERFRMPVFRIFHTELEAVYEEKNRGLDDDGTKMYEGMLNALFPTHNYGQQTTIGTVAHLKNPSLVEIRKYYNKYYVPNNMALIMSGDINYDSLIKVIDRNFAYMVSKPFTPYEPAQEKALTKIQKIDINGPSAESLYIAYRGFPQNSHQSLLLDLIGSILSNGKAGMLDINLNKQQKVLKASAGYNQMKDYGMFILSASPKAGQSLEDAQKLLTGQIELLKKGSFDEGLIKATVANIRLGELQAYDSNDVRADATMTAFILNRGKEWDKMLSSTDAMARITKKEIVDFANQFFINNYVIVLKHKAEDKSIEKIEKPMITAVKTNANEVSNFAKNIISSAVKPIAPKFLDYKKDLVQGKVGIADLIYVQNTDNSIFRMGYRFEIGSHHSKLLPYAAQYLSFLSSDEYTAEDISKAFYNIACSYSVNMGTEETMVYISGLQENFDRAVSLLAHLLSNCKPNEAALEDFKARLLKTRDNAKLNKNSILSGLMSYAQYGKENPFNYGLSNDEIKNLKSADLIDILHKLGDFKHTIIYYGPKPMADLTAQITKLHRLPGSFSDIPSIKKFNYEPTNANKVYFADYDMVQAEIRWIRNAGLYNPAQRAKISLFNDYFGGGMGSIVFQTIRESKALAYSTFAMYASPNSRDKQNSVVAYVGTQADKMNEAIAAMNELLSSLPESQKAFSLSKNNALSELEAERISKDGIIYTYLADKKLGYDYDSRIDVYSALKPLGFDDLKSFHEQNISGKNYNYCVVGSEKTIKTTDLEKLGTLVKLDLSTIFGY</sequence>
<evidence type="ECO:0000259" key="10">
    <source>
        <dbReference type="Pfam" id="PF00675"/>
    </source>
</evidence>
<dbReference type="GO" id="GO:0004222">
    <property type="term" value="F:metalloendopeptidase activity"/>
    <property type="evidence" value="ECO:0007669"/>
    <property type="project" value="InterPro"/>
</dbReference>
<keyword evidence="7" id="KW-0482">Metalloprotease</keyword>
<dbReference type="InterPro" id="IPR050626">
    <property type="entry name" value="Peptidase_M16"/>
</dbReference>
<evidence type="ECO:0000256" key="7">
    <source>
        <dbReference type="ARBA" id="ARBA00023049"/>
    </source>
</evidence>
<dbReference type="PANTHER" id="PTHR43690:SF17">
    <property type="entry name" value="PROTEIN YHJJ"/>
    <property type="match status" value="1"/>
</dbReference>
<evidence type="ECO:0000256" key="6">
    <source>
        <dbReference type="ARBA" id="ARBA00022833"/>
    </source>
</evidence>
<dbReference type="PANTHER" id="PTHR43690">
    <property type="entry name" value="NARDILYSIN"/>
    <property type="match status" value="1"/>
</dbReference>
<dbReference type="Proteomes" id="UP000291819">
    <property type="component" value="Unassembled WGS sequence"/>
</dbReference>
<evidence type="ECO:0000256" key="9">
    <source>
        <dbReference type="SAM" id="SignalP"/>
    </source>
</evidence>
<dbReference type="EMBL" id="SIXF01000002">
    <property type="protein sequence ID" value="TBO44337.1"/>
    <property type="molecule type" value="Genomic_DNA"/>
</dbReference>
<comment type="cofactor">
    <cofactor evidence="1">
        <name>Zn(2+)</name>
        <dbReference type="ChEBI" id="CHEBI:29105"/>
    </cofactor>
</comment>
<name>A0A4Q9HGJ5_9SPHI</name>
<gene>
    <name evidence="12" type="ORF">EYS08_03230</name>
</gene>
<keyword evidence="4" id="KW-0479">Metal-binding</keyword>
<evidence type="ECO:0000256" key="5">
    <source>
        <dbReference type="ARBA" id="ARBA00022801"/>
    </source>
</evidence>
<dbReference type="InterPro" id="IPR011765">
    <property type="entry name" value="Pept_M16_N"/>
</dbReference>
<dbReference type="Gene3D" id="3.30.830.10">
    <property type="entry name" value="Metalloenzyme, LuxS/M16 peptidase-like"/>
    <property type="match status" value="4"/>
</dbReference>
<dbReference type="PROSITE" id="PS00143">
    <property type="entry name" value="INSULINASE"/>
    <property type="match status" value="1"/>
</dbReference>
<evidence type="ECO:0000313" key="12">
    <source>
        <dbReference type="EMBL" id="TBO44337.1"/>
    </source>
</evidence>
<evidence type="ECO:0000256" key="2">
    <source>
        <dbReference type="ARBA" id="ARBA00007261"/>
    </source>
</evidence>
<dbReference type="InterPro" id="IPR011249">
    <property type="entry name" value="Metalloenz_LuxS/M16"/>
</dbReference>
<dbReference type="SUPFAM" id="SSF63411">
    <property type="entry name" value="LuxS/MPP-like metallohydrolase"/>
    <property type="match status" value="4"/>
</dbReference>
<evidence type="ECO:0000259" key="11">
    <source>
        <dbReference type="Pfam" id="PF05193"/>
    </source>
</evidence>
<dbReference type="InterPro" id="IPR007863">
    <property type="entry name" value="Peptidase_M16_C"/>
</dbReference>
<evidence type="ECO:0000256" key="3">
    <source>
        <dbReference type="ARBA" id="ARBA00022670"/>
    </source>
</evidence>
<dbReference type="OrthoDB" id="9811314at2"/>
<proteinExistence type="inferred from homology"/>
<feature type="domain" description="Peptidase M16 N-terminal" evidence="10">
    <location>
        <begin position="57"/>
        <end position="109"/>
    </location>
</feature>
<organism evidence="12 13">
    <name type="scientific">Pedobacter kyonggii</name>
    <dbReference type="NCBI Taxonomy" id="1926871"/>
    <lineage>
        <taxon>Bacteria</taxon>
        <taxon>Pseudomonadati</taxon>
        <taxon>Bacteroidota</taxon>
        <taxon>Sphingobacteriia</taxon>
        <taxon>Sphingobacteriales</taxon>
        <taxon>Sphingobacteriaceae</taxon>
        <taxon>Pedobacter</taxon>
    </lineage>
</organism>